<dbReference type="RefSeq" id="WP_350939279.1">
    <property type="nucleotide sequence ID" value="NZ_JAYWLC010000042.1"/>
</dbReference>
<protein>
    <submittedName>
        <fullName evidence="1">Uncharacterized protein</fullName>
    </submittedName>
</protein>
<proteinExistence type="predicted"/>
<dbReference type="EMBL" id="JAYWLC010000042">
    <property type="protein sequence ID" value="MER5173995.1"/>
    <property type="molecule type" value="Genomic_DNA"/>
</dbReference>
<name>A0ABV1SM76_9RHOB</name>
<comment type="caution">
    <text evidence="1">The sequence shown here is derived from an EMBL/GenBank/DDBJ whole genome shotgun (WGS) entry which is preliminary data.</text>
</comment>
<dbReference type="Proteomes" id="UP001438953">
    <property type="component" value="Unassembled WGS sequence"/>
</dbReference>
<keyword evidence="2" id="KW-1185">Reference proteome</keyword>
<evidence type="ECO:0000313" key="1">
    <source>
        <dbReference type="EMBL" id="MER5173995.1"/>
    </source>
</evidence>
<reference evidence="1 2" key="1">
    <citation type="submission" date="2024-01" db="EMBL/GenBank/DDBJ databases">
        <authorList>
            <person name="Deng Y."/>
            <person name="Su J."/>
        </authorList>
    </citation>
    <scope>NUCLEOTIDE SEQUENCE [LARGE SCALE GENOMIC DNA]</scope>
    <source>
        <strain evidence="1 2">CPCC 100088</strain>
    </source>
</reference>
<sequence>MKNSSYSSILVSTQLEGSSGYLNTIRAMSVLDRYEFDQLISDEIIEIMRRPDFNEEVLLRLITEISGDKVSSTGLNSLFHNLRAAIQSDNMEEYEKISNEVAEKILKENFYENLDDSKEEEALYSSSETSALNFIQYSQNS</sequence>
<gene>
    <name evidence="1" type="ORF">VSX56_19775</name>
</gene>
<evidence type="ECO:0000313" key="2">
    <source>
        <dbReference type="Proteomes" id="UP001438953"/>
    </source>
</evidence>
<reference evidence="1 2" key="2">
    <citation type="submission" date="2024-06" db="EMBL/GenBank/DDBJ databases">
        <title>Thioclava kandeliae sp. nov. from a rhizosphere soil sample of Kandelia candel in a mangrove.</title>
        <authorList>
            <person name="Mu T."/>
        </authorList>
    </citation>
    <scope>NUCLEOTIDE SEQUENCE [LARGE SCALE GENOMIC DNA]</scope>
    <source>
        <strain evidence="1 2">CPCC 100088</strain>
    </source>
</reference>
<accession>A0ABV1SM76</accession>
<organism evidence="1 2">
    <name type="scientific">Thioclava kandeliae</name>
    <dbReference type="NCBI Taxonomy" id="3070818"/>
    <lineage>
        <taxon>Bacteria</taxon>
        <taxon>Pseudomonadati</taxon>
        <taxon>Pseudomonadota</taxon>
        <taxon>Alphaproteobacteria</taxon>
        <taxon>Rhodobacterales</taxon>
        <taxon>Paracoccaceae</taxon>
        <taxon>Thioclava</taxon>
    </lineage>
</organism>